<organism evidence="1">
    <name type="scientific">Zooxanthella nutricula</name>
    <dbReference type="NCBI Taxonomy" id="1333877"/>
    <lineage>
        <taxon>Eukaryota</taxon>
        <taxon>Sar</taxon>
        <taxon>Alveolata</taxon>
        <taxon>Dinophyceae</taxon>
        <taxon>Peridiniales</taxon>
        <taxon>Peridiniales incertae sedis</taxon>
        <taxon>Zooxanthella</taxon>
    </lineage>
</organism>
<proteinExistence type="predicted"/>
<reference evidence="1" key="1">
    <citation type="submission" date="2021-01" db="EMBL/GenBank/DDBJ databases">
        <authorList>
            <person name="Corre E."/>
            <person name="Pelletier E."/>
            <person name="Niang G."/>
            <person name="Scheremetjew M."/>
            <person name="Finn R."/>
            <person name="Kale V."/>
            <person name="Holt S."/>
            <person name="Cochrane G."/>
            <person name="Meng A."/>
            <person name="Brown T."/>
            <person name="Cohen L."/>
        </authorList>
    </citation>
    <scope>NUCLEOTIDE SEQUENCE</scope>
    <source>
        <strain evidence="1">RCC3387</strain>
    </source>
</reference>
<protein>
    <submittedName>
        <fullName evidence="1">Uncharacterized protein</fullName>
    </submittedName>
</protein>
<gene>
    <name evidence="1" type="ORF">BRAN1462_LOCUS55796</name>
</gene>
<evidence type="ECO:0000313" key="1">
    <source>
        <dbReference type="EMBL" id="CAD9637974.1"/>
    </source>
</evidence>
<dbReference type="EMBL" id="HBGW01088123">
    <property type="protein sequence ID" value="CAD9637974.1"/>
    <property type="molecule type" value="Transcribed_RNA"/>
</dbReference>
<sequence length="377" mass="40192">MTYTTVHTKSRRVVRTQPVPGPKSMRANGAGALLGPRGGRAIVLSDVNGYRVFHAEVGSSSMAPLGNCSIPNSVTDGAVPVPGTFHMMFAGWTTSGLVGTVDLAPARLSALPLGAQCSTEEVAIALPAECEPVDDQEGSMSAAWVVHPLSVSWAILECRRRREWPKGPSELGGLFLSRWRSGAPGLGLEAWDFPVDHVAASPTRGGGLVLAHSNLKKIGPLGLQLFRVSLPANDTASGDTAVPHVARASSSWGEFAQCYPPDCSFAPDPPARAYDIGDGGSTGRFAVTFTRLLLGVRQNCLAIIDWSDGTGFSWRLYAFEGDADKQRVVKVVRSGRRNKLMIELVHKIRLAPHGYRFSPAAMFRARLLGGLSLTPAI</sequence>
<accession>A0A7S2QBB9</accession>
<name>A0A7S2QBB9_9DINO</name>
<dbReference type="AlphaFoldDB" id="A0A7S2QBB9"/>